<dbReference type="Gene3D" id="3.40.140.10">
    <property type="entry name" value="Cytidine Deaminase, domain 2"/>
    <property type="match status" value="1"/>
</dbReference>
<dbReference type="EMBL" id="VXIV02001785">
    <property type="protein sequence ID" value="KAF6029824.1"/>
    <property type="molecule type" value="Genomic_DNA"/>
</dbReference>
<dbReference type="CDD" id="cd08064">
    <property type="entry name" value="MPN_eIF3f"/>
    <property type="match status" value="1"/>
</dbReference>
<evidence type="ECO:0000313" key="8">
    <source>
        <dbReference type="Proteomes" id="UP000593567"/>
    </source>
</evidence>
<evidence type="ECO:0000256" key="5">
    <source>
        <dbReference type="ARBA" id="ARBA00078110"/>
    </source>
</evidence>
<protein>
    <recommendedName>
        <fullName evidence="5">Deubiquitinating enzyme eIF3f</fullName>
    </recommendedName>
</protein>
<evidence type="ECO:0000313" key="7">
    <source>
        <dbReference type="EMBL" id="KAF6029824.1"/>
    </source>
</evidence>
<proteinExistence type="predicted"/>
<dbReference type="GO" id="GO:0101005">
    <property type="term" value="F:deubiquitinase activity"/>
    <property type="evidence" value="ECO:0007669"/>
    <property type="project" value="UniProtKB-ARBA"/>
</dbReference>
<dbReference type="GO" id="GO:0008237">
    <property type="term" value="F:metallopeptidase activity"/>
    <property type="evidence" value="ECO:0007669"/>
    <property type="project" value="InterPro"/>
</dbReference>
<evidence type="ECO:0000256" key="3">
    <source>
        <dbReference type="ARBA" id="ARBA00022917"/>
    </source>
</evidence>
<accession>A0A7J7JVT3</accession>
<keyword evidence="8" id="KW-1185">Reference proteome</keyword>
<dbReference type="AlphaFoldDB" id="A0A7J7JVT3"/>
<evidence type="ECO:0000259" key="6">
    <source>
        <dbReference type="PROSITE" id="PS50249"/>
    </source>
</evidence>
<organism evidence="7 8">
    <name type="scientific">Bugula neritina</name>
    <name type="common">Brown bryozoan</name>
    <name type="synonym">Sertularia neritina</name>
    <dbReference type="NCBI Taxonomy" id="10212"/>
    <lineage>
        <taxon>Eukaryota</taxon>
        <taxon>Metazoa</taxon>
        <taxon>Spiralia</taxon>
        <taxon>Lophotrochozoa</taxon>
        <taxon>Bryozoa</taxon>
        <taxon>Gymnolaemata</taxon>
        <taxon>Cheilostomatida</taxon>
        <taxon>Flustrina</taxon>
        <taxon>Buguloidea</taxon>
        <taxon>Bugulidae</taxon>
        <taxon>Bugula</taxon>
    </lineage>
</organism>
<evidence type="ECO:0000256" key="1">
    <source>
        <dbReference type="ARBA" id="ARBA00022490"/>
    </source>
</evidence>
<dbReference type="GO" id="GO:0031369">
    <property type="term" value="F:translation initiation factor binding"/>
    <property type="evidence" value="ECO:0007669"/>
    <property type="project" value="InterPro"/>
</dbReference>
<comment type="caution">
    <text evidence="7">The sequence shown here is derived from an EMBL/GenBank/DDBJ whole genome shotgun (WGS) entry which is preliminary data.</text>
</comment>
<keyword evidence="1" id="KW-0963">Cytoplasm</keyword>
<dbReference type="Proteomes" id="UP000593567">
    <property type="component" value="Unassembled WGS sequence"/>
</dbReference>
<dbReference type="PROSITE" id="PS50249">
    <property type="entry name" value="MPN"/>
    <property type="match status" value="1"/>
</dbReference>
<comment type="function">
    <text evidence="4">Deubiquitinates activated NOTCH1, promoting its nuclear import, thereby acting as a positive regulator of Notch signaling.</text>
</comment>
<dbReference type="OrthoDB" id="25498at2759"/>
<dbReference type="InterPro" id="IPR000555">
    <property type="entry name" value="JAMM/MPN+_dom"/>
</dbReference>
<keyword evidence="2" id="KW-0396">Initiation factor</keyword>
<dbReference type="FunFam" id="3.40.140.10:FF:000014">
    <property type="entry name" value="Eukaryotic translation initiation factor 3 subunit F"/>
    <property type="match status" value="1"/>
</dbReference>
<keyword evidence="3" id="KW-0648">Protein biosynthesis</keyword>
<dbReference type="GO" id="GO:0003743">
    <property type="term" value="F:translation initiation factor activity"/>
    <property type="evidence" value="ECO:0007669"/>
    <property type="project" value="UniProtKB-KW"/>
</dbReference>
<dbReference type="SMART" id="SM00232">
    <property type="entry name" value="JAB_MPN"/>
    <property type="match status" value="1"/>
</dbReference>
<dbReference type="PANTHER" id="PTHR10540:SF6">
    <property type="entry name" value="EUKARYOTIC TRANSLATION INITIATION FACTOR 3 SUBUNIT F"/>
    <property type="match status" value="1"/>
</dbReference>
<reference evidence="7" key="1">
    <citation type="submission" date="2020-06" db="EMBL/GenBank/DDBJ databases">
        <title>Draft genome of Bugula neritina, a colonial animal packing powerful symbionts and potential medicines.</title>
        <authorList>
            <person name="Rayko M."/>
        </authorList>
    </citation>
    <scope>NUCLEOTIDE SEQUENCE [LARGE SCALE GENOMIC DNA]</scope>
    <source>
        <strain evidence="7">Kwan_BN1</strain>
    </source>
</reference>
<name>A0A7J7JVT3_BUGNE</name>
<gene>
    <name evidence="7" type="ORF">EB796_011862</name>
</gene>
<sequence length="178" mass="19720">MAANRRVCKIHPVVLFSIVDSFERRPEDSQRVIGTLLGSVDATGAVEVTNSFTVPHNEVEDEVAVDIDFAKTVYELHKKVNSAEVVVGWYSTGPDVTEHSVLIHEYYTREAKNPIHLTVDTTLRNGEMGMKAYISASLGIPGKTMGSMFTPIPVELVCYETEQIGCEYYSCISTSQEL</sequence>
<dbReference type="InterPro" id="IPR027531">
    <property type="entry name" value="eIF3f"/>
</dbReference>
<dbReference type="GO" id="GO:0071541">
    <property type="term" value="C:eukaryotic translation initiation factor 3 complex, eIF3m"/>
    <property type="evidence" value="ECO:0007669"/>
    <property type="project" value="TreeGrafter"/>
</dbReference>
<evidence type="ECO:0000256" key="2">
    <source>
        <dbReference type="ARBA" id="ARBA00022540"/>
    </source>
</evidence>
<dbReference type="InterPro" id="IPR037518">
    <property type="entry name" value="MPN"/>
</dbReference>
<dbReference type="Pfam" id="PF01398">
    <property type="entry name" value="JAB"/>
    <property type="match status" value="1"/>
</dbReference>
<feature type="domain" description="MPN" evidence="6">
    <location>
        <begin position="8"/>
        <end position="139"/>
    </location>
</feature>
<evidence type="ECO:0000256" key="4">
    <source>
        <dbReference type="ARBA" id="ARBA00059951"/>
    </source>
</evidence>
<dbReference type="PANTHER" id="PTHR10540">
    <property type="entry name" value="EUKARYOTIC TRANSLATION INITIATION FACTOR 3 SUBUNIT F-RELATED"/>
    <property type="match status" value="1"/>
</dbReference>